<keyword evidence="1" id="KW-0732">Signal</keyword>
<gene>
    <name evidence="2" type="ORF">FPZ08_16125</name>
</gene>
<dbReference type="RefSeq" id="WP_146290951.1">
    <property type="nucleotide sequence ID" value="NZ_CP042304.1"/>
</dbReference>
<reference evidence="2 3" key="1">
    <citation type="submission" date="2019-07" db="EMBL/GenBank/DDBJ databases">
        <title>Full genome sequence of Devosia sp. Gsoil 520.</title>
        <authorList>
            <person name="Im W.-T."/>
        </authorList>
    </citation>
    <scope>NUCLEOTIDE SEQUENCE [LARGE SCALE GENOMIC DNA]</scope>
    <source>
        <strain evidence="2 3">Gsoil 520</strain>
    </source>
</reference>
<proteinExistence type="predicted"/>
<keyword evidence="3" id="KW-1185">Reference proteome</keyword>
<sequence>MKHLALVIAAGLVSIAPAAAQWGGGYNMGTIGVSGGDEAGGMIIINCAEAGNPVVPQGALSIFLKPAADSAIGQASPGQLSFNVDGTDIVLPVSDDKGDGFVFDKTPETLAGASQLIDLLKAGDRLTVTAGGSAIATIDLAGAGAALDGIEACLV</sequence>
<feature type="signal peptide" evidence="1">
    <location>
        <begin position="1"/>
        <end position="20"/>
    </location>
</feature>
<evidence type="ECO:0000313" key="3">
    <source>
        <dbReference type="Proteomes" id="UP000315364"/>
    </source>
</evidence>
<organism evidence="2 3">
    <name type="scientific">Devosia ginsengisoli</name>
    <dbReference type="NCBI Taxonomy" id="400770"/>
    <lineage>
        <taxon>Bacteria</taxon>
        <taxon>Pseudomonadati</taxon>
        <taxon>Pseudomonadota</taxon>
        <taxon>Alphaproteobacteria</taxon>
        <taxon>Hyphomicrobiales</taxon>
        <taxon>Devosiaceae</taxon>
        <taxon>Devosia</taxon>
    </lineage>
</organism>
<evidence type="ECO:0000313" key="2">
    <source>
        <dbReference type="EMBL" id="QDZ12139.1"/>
    </source>
</evidence>
<accession>A0A5B8LW97</accession>
<dbReference type="KEGG" id="dea:FPZ08_16125"/>
<feature type="chain" id="PRO_5022691978" evidence="1">
    <location>
        <begin position="21"/>
        <end position="155"/>
    </location>
</feature>
<evidence type="ECO:0000256" key="1">
    <source>
        <dbReference type="SAM" id="SignalP"/>
    </source>
</evidence>
<dbReference type="EMBL" id="CP042304">
    <property type="protein sequence ID" value="QDZ12139.1"/>
    <property type="molecule type" value="Genomic_DNA"/>
</dbReference>
<name>A0A5B8LW97_9HYPH</name>
<dbReference type="Proteomes" id="UP000315364">
    <property type="component" value="Chromosome"/>
</dbReference>
<dbReference type="AlphaFoldDB" id="A0A5B8LW97"/>
<protein>
    <submittedName>
        <fullName evidence="2">Uncharacterized protein</fullName>
    </submittedName>
</protein>